<dbReference type="PANTHER" id="PTHR35332">
    <property type="entry name" value="REGULATION OF ENOLASE PROTEIN 1"/>
    <property type="match status" value="1"/>
</dbReference>
<gene>
    <name evidence="2" type="ORF">B0A49_11174</name>
</gene>
<proteinExistence type="predicted"/>
<feature type="transmembrane region" description="Helical" evidence="1">
    <location>
        <begin position="576"/>
        <end position="594"/>
    </location>
</feature>
<evidence type="ECO:0000313" key="2">
    <source>
        <dbReference type="EMBL" id="TKA70780.1"/>
    </source>
</evidence>
<dbReference type="AlphaFoldDB" id="A0A4U0X369"/>
<dbReference type="PANTHER" id="PTHR35332:SF3">
    <property type="entry name" value="FUCOSE-SPECIFIC LECTIN"/>
    <property type="match status" value="1"/>
</dbReference>
<keyword evidence="3" id="KW-1185">Reference proteome</keyword>
<dbReference type="OrthoDB" id="42525at2759"/>
<sequence length="601" mass="63811">MPPDRSSFAALNVHPPLVPEWMGYFTLRACPNTDLWRKPPSHDTSTAPILYTALRQPFCVAEVTVVANWALEWDQAGLCIFAGLPPGRNAGPLAQLPATGLGEQADGVLVEHLSSYPTPAPASKWVKAGLEFSNNTCRATSVCATNEGADWSLASLPSYHAHRLDLRIKLERMGYALWISYEDDLLGWSKIREVTWFFWGVEDKASTLDDANTNLGDFCASEDPNVVFYVATFLSFLNDTVPQALSYHPNNALNSYGWTPPVTGAVASVTTLTTKYPNDPLANLVWGSAASGSGSFANVYPVTGITSWSSYDADKSTNVLQTGMKVSWVDAVSTSGLDIFTGPGLALSPGVTSSLSSTGPPPLTGGIVRSTTVITSYLTTDTATVTNVTTNATVEATSTRWVFATSSAASSGATRALAPPSLACLGANALADVTIILSLDLLFHGLPSIVQFGLTTCLMTLITFRAQTVVLAQAKSSDVTTSRNPPRSLAIQKPDPTLVKRSCKNEEIECTNGGQSFSMCSNGAWIDMGDVAAGTLCRGSPGVIDYATPPVAPGTGPGGSTFLNRATALFPPSPRALATAWMVVLFVFAASLYWRRLLLLL</sequence>
<organism evidence="2 3">
    <name type="scientific">Cryomyces minteri</name>
    <dbReference type="NCBI Taxonomy" id="331657"/>
    <lineage>
        <taxon>Eukaryota</taxon>
        <taxon>Fungi</taxon>
        <taxon>Dikarya</taxon>
        <taxon>Ascomycota</taxon>
        <taxon>Pezizomycotina</taxon>
        <taxon>Dothideomycetes</taxon>
        <taxon>Dothideomycetes incertae sedis</taxon>
        <taxon>Cryomyces</taxon>
    </lineage>
</organism>
<keyword evidence="1" id="KW-0472">Membrane</keyword>
<keyword evidence="1" id="KW-1133">Transmembrane helix</keyword>
<name>A0A4U0X369_9PEZI</name>
<keyword evidence="1" id="KW-0812">Transmembrane</keyword>
<evidence type="ECO:0000313" key="3">
    <source>
        <dbReference type="Proteomes" id="UP000308768"/>
    </source>
</evidence>
<evidence type="ECO:0000256" key="1">
    <source>
        <dbReference type="SAM" id="Phobius"/>
    </source>
</evidence>
<dbReference type="Proteomes" id="UP000308768">
    <property type="component" value="Unassembled WGS sequence"/>
</dbReference>
<dbReference type="InterPro" id="IPR009784">
    <property type="entry name" value="DUF1349"/>
</dbReference>
<protein>
    <submittedName>
        <fullName evidence="2">Uncharacterized protein</fullName>
    </submittedName>
</protein>
<accession>A0A4U0X369</accession>
<dbReference type="EMBL" id="NAJN01000617">
    <property type="protein sequence ID" value="TKA70780.1"/>
    <property type="molecule type" value="Genomic_DNA"/>
</dbReference>
<dbReference type="Pfam" id="PF07081">
    <property type="entry name" value="DUF1349"/>
    <property type="match status" value="1"/>
</dbReference>
<reference evidence="2 3" key="1">
    <citation type="submission" date="2017-03" db="EMBL/GenBank/DDBJ databases">
        <title>Genomes of endolithic fungi from Antarctica.</title>
        <authorList>
            <person name="Coleine C."/>
            <person name="Masonjones S."/>
            <person name="Stajich J.E."/>
        </authorList>
    </citation>
    <scope>NUCLEOTIDE SEQUENCE [LARGE SCALE GENOMIC DNA]</scope>
    <source>
        <strain evidence="2 3">CCFEE 5187</strain>
    </source>
</reference>
<dbReference type="Gene3D" id="2.60.120.200">
    <property type="match status" value="1"/>
</dbReference>
<comment type="caution">
    <text evidence="2">The sequence shown here is derived from an EMBL/GenBank/DDBJ whole genome shotgun (WGS) entry which is preliminary data.</text>
</comment>
<dbReference type="STRING" id="331657.A0A4U0X369"/>